<dbReference type="InterPro" id="IPR029058">
    <property type="entry name" value="AB_hydrolase_fold"/>
</dbReference>
<dbReference type="SUPFAM" id="SSF48452">
    <property type="entry name" value="TPR-like"/>
    <property type="match status" value="1"/>
</dbReference>
<accession>A0A2S4MFD2</accession>
<evidence type="ECO:0000256" key="1">
    <source>
        <dbReference type="PROSITE-ProRule" id="PRU00339"/>
    </source>
</evidence>
<name>A0A2S4MFD2_9HYPH</name>
<gene>
    <name evidence="2" type="ORF">CYD53_104305</name>
</gene>
<evidence type="ECO:0000313" key="2">
    <source>
        <dbReference type="EMBL" id="POR53329.1"/>
    </source>
</evidence>
<keyword evidence="3" id="KW-1185">Reference proteome</keyword>
<dbReference type="EMBL" id="PQFZ01000004">
    <property type="protein sequence ID" value="POR53329.1"/>
    <property type="molecule type" value="Genomic_DNA"/>
</dbReference>
<keyword evidence="1" id="KW-0802">TPR repeat</keyword>
<dbReference type="SUPFAM" id="SSF53474">
    <property type="entry name" value="alpha/beta-Hydrolases"/>
    <property type="match status" value="1"/>
</dbReference>
<dbReference type="InterPro" id="IPR019734">
    <property type="entry name" value="TPR_rpt"/>
</dbReference>
<comment type="caution">
    <text evidence="2">The sequence shown here is derived from an EMBL/GenBank/DDBJ whole genome shotgun (WGS) entry which is preliminary data.</text>
</comment>
<protein>
    <submittedName>
        <fullName evidence="2">Uncharacterized protein</fullName>
    </submittedName>
</protein>
<dbReference type="Proteomes" id="UP000236919">
    <property type="component" value="Unassembled WGS sequence"/>
</dbReference>
<dbReference type="Gene3D" id="1.25.40.10">
    <property type="entry name" value="Tetratricopeptide repeat domain"/>
    <property type="match status" value="1"/>
</dbReference>
<sequence>MKPDWNVPQGLKLLSVVYRSEHLLVKVAHRASAACVVTFDSYTDTADLERRAFGEEFFAQNRISAIHVVNGRNRWYHEPDWREAIDAVRKAASGYARLVTYGSSMGAYAALRFADHIGASTALALSPQYSRDPRKAPFEDRWPEQRREKWLPELSGALSAKVPVVLAYDPAMTSERLHAEHIAREMVVERLALPHAGHAMAAHLSECGLLAELVLEVIRGSADLTALGRRARTRRKQSQHYLIALSHAAHRAKRNEVAVAIARRAAEIAPDRNLGWHSLGYLLSKLQKHEEALVAHHKAAELAPNVAAVQLRFAAAQQDSGDYDGALRTLRSLSDKPMTPEARRKLATMAFHIRVLRGVGRVRAALRTR</sequence>
<organism evidence="2 3">
    <name type="scientific">Bosea psychrotolerans</name>
    <dbReference type="NCBI Taxonomy" id="1871628"/>
    <lineage>
        <taxon>Bacteria</taxon>
        <taxon>Pseudomonadati</taxon>
        <taxon>Pseudomonadota</taxon>
        <taxon>Alphaproteobacteria</taxon>
        <taxon>Hyphomicrobiales</taxon>
        <taxon>Boseaceae</taxon>
        <taxon>Bosea</taxon>
    </lineage>
</organism>
<feature type="repeat" description="TPR" evidence="1">
    <location>
        <begin position="273"/>
        <end position="306"/>
    </location>
</feature>
<reference evidence="2 3" key="1">
    <citation type="submission" date="2018-01" db="EMBL/GenBank/DDBJ databases">
        <title>Genomic Encyclopedia of Type Strains, Phase III (KMG-III): the genomes of soil and plant-associated and newly described type strains.</title>
        <authorList>
            <person name="Whitman W."/>
        </authorList>
    </citation>
    <scope>NUCLEOTIDE SEQUENCE [LARGE SCALE GENOMIC DNA]</scope>
    <source>
        <strain evidence="2 3">1131</strain>
    </source>
</reference>
<dbReference type="Gene3D" id="3.40.50.1820">
    <property type="entry name" value="alpha/beta hydrolase"/>
    <property type="match status" value="1"/>
</dbReference>
<dbReference type="AlphaFoldDB" id="A0A2S4MFD2"/>
<evidence type="ECO:0000313" key="3">
    <source>
        <dbReference type="Proteomes" id="UP000236919"/>
    </source>
</evidence>
<proteinExistence type="predicted"/>
<dbReference type="InterPro" id="IPR011990">
    <property type="entry name" value="TPR-like_helical_dom_sf"/>
</dbReference>
<dbReference type="PROSITE" id="PS50005">
    <property type="entry name" value="TPR"/>
    <property type="match status" value="1"/>
</dbReference>